<evidence type="ECO:0000313" key="2">
    <source>
        <dbReference type="Proteomes" id="UP000696573"/>
    </source>
</evidence>
<protein>
    <submittedName>
        <fullName evidence="1">Uncharacterized protein</fullName>
    </submittedName>
</protein>
<proteinExistence type="predicted"/>
<dbReference type="EMBL" id="CABFNQ020000690">
    <property type="protein sequence ID" value="CAH0023171.1"/>
    <property type="molecule type" value="Genomic_DNA"/>
</dbReference>
<keyword evidence="2" id="KW-1185">Reference proteome</keyword>
<sequence>MSRKGIWFLPRVPGCAPDFTYTEDGPLRLGTILSSFDDPTSVLFSPATDEPEPVIDWLPKDDVGTEKNHEHIIPNTSLSAGASVLTRFFGFGSASSEFEMKREYSLKLGKVDHRLVRFKHHLSQPIIQSILAQDSIKTYSNPNVFRQILPKPIYVVCGLRLAKGSFPVVEVKASKSHASGSTNVLKATDGNEAPTALANATSLIPTGGTISGHLDSSNSIKHSRRARMFADSSAFMNDSSDGSEIECVDVTEEMDGLDKGSTQQVENGEWVYIPVTK</sequence>
<dbReference type="AlphaFoldDB" id="A0A9N9YLP9"/>
<name>A0A9N9YLP9_9HYPO</name>
<accession>A0A9N9YLP9</accession>
<comment type="caution">
    <text evidence="1">The sequence shown here is derived from an EMBL/GenBank/DDBJ whole genome shotgun (WGS) entry which is preliminary data.</text>
</comment>
<organism evidence="1 2">
    <name type="scientific">Clonostachys rhizophaga</name>
    <dbReference type="NCBI Taxonomy" id="160324"/>
    <lineage>
        <taxon>Eukaryota</taxon>
        <taxon>Fungi</taxon>
        <taxon>Dikarya</taxon>
        <taxon>Ascomycota</taxon>
        <taxon>Pezizomycotina</taxon>
        <taxon>Sordariomycetes</taxon>
        <taxon>Hypocreomycetidae</taxon>
        <taxon>Hypocreales</taxon>
        <taxon>Bionectriaceae</taxon>
        <taxon>Clonostachys</taxon>
    </lineage>
</organism>
<dbReference type="OrthoDB" id="4500473at2759"/>
<gene>
    <name evidence="1" type="ORF">CRHIZ90672A_00007623</name>
</gene>
<reference evidence="1" key="1">
    <citation type="submission" date="2021-10" db="EMBL/GenBank/DDBJ databases">
        <authorList>
            <person name="Piombo E."/>
        </authorList>
    </citation>
    <scope>NUCLEOTIDE SEQUENCE</scope>
</reference>
<evidence type="ECO:0000313" key="1">
    <source>
        <dbReference type="EMBL" id="CAH0023171.1"/>
    </source>
</evidence>
<dbReference type="Proteomes" id="UP000696573">
    <property type="component" value="Unassembled WGS sequence"/>
</dbReference>